<sequence length="281" mass="31517">MIGRIRRYFNDLEDRQRIAIALAKGARMSARRIDLRQPATWEFSAFSQSGEDGVLEVLRGQLTHSNRGFIEIGASDGIDNNSAWLAIAEKYCGLMIEGDARKSARARRLLPGYSLAVECLPMFVTRASVPALRARALYADPDVCSLDIDGNDYHIAGALLDAGLRPKIFVVEYNSAFGPQRRVTIAYDDAFDFSVAHPSQLYYGVSIAGWRAFFARHGYRFVSVERNGVNAFFADPACFAAGFLDAVQGLDYAENRFQLHKFRQPWTQQFQRIADMPLVEI</sequence>
<reference evidence="1" key="1">
    <citation type="submission" date="2013-08" db="EMBL/GenBank/DDBJ databases">
        <authorList>
            <person name="Mendez C."/>
            <person name="Richter M."/>
            <person name="Ferrer M."/>
            <person name="Sanchez J."/>
        </authorList>
    </citation>
    <scope>NUCLEOTIDE SEQUENCE</scope>
</reference>
<name>T0YWG1_9ZZZZ</name>
<evidence type="ECO:0000313" key="2">
    <source>
        <dbReference type="EMBL" id="EQD47512.1"/>
    </source>
</evidence>
<gene>
    <name evidence="1" type="ORF">B1B_16193</name>
    <name evidence="2" type="ORF">B2A_08420</name>
</gene>
<protein>
    <recommendedName>
        <fullName evidence="3">Methyltransferase FkbM domain-containing protein</fullName>
    </recommendedName>
</protein>
<organism evidence="1">
    <name type="scientific">mine drainage metagenome</name>
    <dbReference type="NCBI Taxonomy" id="410659"/>
    <lineage>
        <taxon>unclassified sequences</taxon>
        <taxon>metagenomes</taxon>
        <taxon>ecological metagenomes</taxon>
    </lineage>
</organism>
<proteinExistence type="predicted"/>
<comment type="caution">
    <text evidence="1">The sequence shown here is derived from an EMBL/GenBank/DDBJ whole genome shotgun (WGS) entry which is preliminary data.</text>
</comment>
<dbReference type="EMBL" id="AUZY01010767">
    <property type="protein sequence ID" value="EQD37378.1"/>
    <property type="molecule type" value="Genomic_DNA"/>
</dbReference>
<dbReference type="EMBL" id="AUZZ01006064">
    <property type="protein sequence ID" value="EQD47512.1"/>
    <property type="molecule type" value="Genomic_DNA"/>
</dbReference>
<accession>T0YWG1</accession>
<evidence type="ECO:0008006" key="3">
    <source>
        <dbReference type="Google" id="ProtNLM"/>
    </source>
</evidence>
<evidence type="ECO:0000313" key="1">
    <source>
        <dbReference type="EMBL" id="EQD37378.1"/>
    </source>
</evidence>
<reference evidence="1" key="2">
    <citation type="journal article" date="2014" name="ISME J.">
        <title>Microbial stratification in low pH oxic and suboxic macroscopic growths along an acid mine drainage.</title>
        <authorList>
            <person name="Mendez-Garcia C."/>
            <person name="Mesa V."/>
            <person name="Sprenger R.R."/>
            <person name="Richter M."/>
            <person name="Diez M.S."/>
            <person name="Solano J."/>
            <person name="Bargiela R."/>
            <person name="Golyshina O.V."/>
            <person name="Manteca A."/>
            <person name="Ramos J.L."/>
            <person name="Gallego J.R."/>
            <person name="Llorente I."/>
            <person name="Martins Dos Santos V.A."/>
            <person name="Jensen O.N."/>
            <person name="Pelaez A.I."/>
            <person name="Sanchez J."/>
            <person name="Ferrer M."/>
        </authorList>
    </citation>
    <scope>NUCLEOTIDE SEQUENCE</scope>
</reference>
<dbReference type="AlphaFoldDB" id="T0YWG1"/>